<dbReference type="RefSeq" id="WP_164035247.1">
    <property type="nucleotide sequence ID" value="NZ_JAAGNZ010000001.1"/>
</dbReference>
<dbReference type="InterPro" id="IPR024442">
    <property type="entry name" value="Transposase_Zn_ribbon"/>
</dbReference>
<evidence type="ECO:0000313" key="4">
    <source>
        <dbReference type="Proteomes" id="UP000477386"/>
    </source>
</evidence>
<gene>
    <name evidence="3" type="ORF">GK091_03610</name>
</gene>
<accession>A0A6M0ICL3</accession>
<evidence type="ECO:0000313" key="3">
    <source>
        <dbReference type="EMBL" id="NEU65954.1"/>
    </source>
</evidence>
<dbReference type="NCBIfam" id="NF033547">
    <property type="entry name" value="transpos_IS1595"/>
    <property type="match status" value="1"/>
</dbReference>
<dbReference type="Pfam" id="PF12760">
    <property type="entry name" value="Zn_ribbon_IS1595"/>
    <property type="match status" value="1"/>
</dbReference>
<feature type="compositionally biased region" description="Basic and acidic residues" evidence="1">
    <location>
        <begin position="155"/>
        <end position="165"/>
    </location>
</feature>
<feature type="domain" description="Transposase zinc-ribbon" evidence="2">
    <location>
        <begin position="22"/>
        <end position="63"/>
    </location>
</feature>
<reference evidence="3 4" key="1">
    <citation type="submission" date="2020-02" db="EMBL/GenBank/DDBJ databases">
        <title>Draft genome sequence of two Spirosoma agri KCTC 52727 and Spirosoma terrae KCTC 52035.</title>
        <authorList>
            <person name="Rojas J."/>
            <person name="Ambika Manirajan B."/>
            <person name="Ratering S."/>
            <person name="Suarez C."/>
            <person name="Schnell S."/>
        </authorList>
    </citation>
    <scope>NUCLEOTIDE SEQUENCE [LARGE SCALE GENOMIC DNA]</scope>
    <source>
        <strain evidence="3 4">KCTC 52727</strain>
    </source>
</reference>
<protein>
    <submittedName>
        <fullName evidence="3">IS1595 family transposase</fullName>
    </submittedName>
</protein>
<dbReference type="AlphaFoldDB" id="A0A6M0ICL3"/>
<keyword evidence="4" id="KW-1185">Reference proteome</keyword>
<dbReference type="Proteomes" id="UP000477386">
    <property type="component" value="Unassembled WGS sequence"/>
</dbReference>
<sequence>MAPASTPKFKSLVQLNDYFSDEYTYKQHLTQLRWKGTPVCPRCGCQKSYQFKSGDYKCAGCCKKFSVRLGTIFEDSPIALHKWFIAVYLPTSHKKGVSSCQLAKDLGVTQKTAWFMLHRIRYAVQQKSFNKPVDEVEAVKLSGTIEADETYVGDKEKNKHADRVRKERKGVARKQKPLFST</sequence>
<proteinExistence type="predicted"/>
<evidence type="ECO:0000259" key="2">
    <source>
        <dbReference type="Pfam" id="PF12760"/>
    </source>
</evidence>
<feature type="region of interest" description="Disordered" evidence="1">
    <location>
        <begin position="155"/>
        <end position="181"/>
    </location>
</feature>
<name>A0A6M0ICL3_9BACT</name>
<evidence type="ECO:0000256" key="1">
    <source>
        <dbReference type="SAM" id="MobiDB-lite"/>
    </source>
</evidence>
<dbReference type="EMBL" id="JAAGNZ010000001">
    <property type="protein sequence ID" value="NEU65954.1"/>
    <property type="molecule type" value="Genomic_DNA"/>
</dbReference>
<feature type="compositionally biased region" description="Basic residues" evidence="1">
    <location>
        <begin position="166"/>
        <end position="181"/>
    </location>
</feature>
<comment type="caution">
    <text evidence="3">The sequence shown here is derived from an EMBL/GenBank/DDBJ whole genome shotgun (WGS) entry which is preliminary data.</text>
</comment>
<organism evidence="3 4">
    <name type="scientific">Spirosoma agri</name>
    <dbReference type="NCBI Taxonomy" id="1987381"/>
    <lineage>
        <taxon>Bacteria</taxon>
        <taxon>Pseudomonadati</taxon>
        <taxon>Bacteroidota</taxon>
        <taxon>Cytophagia</taxon>
        <taxon>Cytophagales</taxon>
        <taxon>Cytophagaceae</taxon>
        <taxon>Spirosoma</taxon>
    </lineage>
</organism>